<dbReference type="NCBIfam" id="TIGR00684">
    <property type="entry name" value="narJ"/>
    <property type="match status" value="1"/>
</dbReference>
<reference evidence="2 3" key="1">
    <citation type="submission" date="2017-02" db="EMBL/GenBank/DDBJ databases">
        <title>Chromobacterium haemolyticum H5244.</title>
        <authorList>
            <person name="Gulvik C.A."/>
        </authorList>
    </citation>
    <scope>NUCLEOTIDE SEQUENCE [LARGE SCALE GENOMIC DNA]</scope>
    <source>
        <strain evidence="2 3">H5244</strain>
    </source>
</reference>
<proteinExistence type="predicted"/>
<dbReference type="GO" id="GO:0051082">
    <property type="term" value="F:unfolded protein binding"/>
    <property type="evidence" value="ECO:0007669"/>
    <property type="project" value="InterPro"/>
</dbReference>
<evidence type="ECO:0000313" key="2">
    <source>
        <dbReference type="EMBL" id="OQS34010.1"/>
    </source>
</evidence>
<dbReference type="RefSeq" id="WP_081556636.1">
    <property type="nucleotide sequence ID" value="NZ_MUKV01000035.1"/>
</dbReference>
<sequence>MRIYQALSALLCYPEPDLVAAADDIRVEVAAEPRIARLLEPLLLSLEGEDLITLQERYVQTFDRNPSHSLHLFEHIHGEDRARGQAMVDLLAEYQAEGFEPAGNELPDYLPLFLEFLAQCQPEEATRLLSDAVHVIAHVAGKLADSHSHYAGVLQSLVLLSPVTPEALTVPPVRDMDEMLETFGPGADGVEPLLKPARPAIAPVNFYPQRPQG</sequence>
<dbReference type="InterPro" id="IPR003765">
    <property type="entry name" value="NO3_reductase_chaperone_NarJ"/>
</dbReference>
<dbReference type="GO" id="GO:0042128">
    <property type="term" value="P:nitrate assimilation"/>
    <property type="evidence" value="ECO:0007669"/>
    <property type="project" value="UniProtKB-KW"/>
</dbReference>
<dbReference type="PANTHER" id="PTHR43680">
    <property type="entry name" value="NITRATE REDUCTASE MOLYBDENUM COFACTOR ASSEMBLY CHAPERONE"/>
    <property type="match status" value="1"/>
</dbReference>
<organism evidence="2 3">
    <name type="scientific">Chromobacterium haemolyticum</name>
    <dbReference type="NCBI Taxonomy" id="394935"/>
    <lineage>
        <taxon>Bacteria</taxon>
        <taxon>Pseudomonadati</taxon>
        <taxon>Pseudomonadota</taxon>
        <taxon>Betaproteobacteria</taxon>
        <taxon>Neisseriales</taxon>
        <taxon>Chromobacteriaceae</taxon>
        <taxon>Chromobacterium</taxon>
    </lineage>
</organism>
<evidence type="ECO:0000313" key="3">
    <source>
        <dbReference type="Proteomes" id="UP000192721"/>
    </source>
</evidence>
<gene>
    <name evidence="2" type="ORF">B0T45_19650</name>
</gene>
<dbReference type="PANTHER" id="PTHR43680:SF2">
    <property type="entry name" value="NITRATE REDUCTASE MOLYBDENUM COFACTOR ASSEMBLY CHAPERONE NARJ"/>
    <property type="match status" value="1"/>
</dbReference>
<dbReference type="InterPro" id="IPR036411">
    <property type="entry name" value="TorD-like_sf"/>
</dbReference>
<dbReference type="Pfam" id="PF02613">
    <property type="entry name" value="Nitrate_red_del"/>
    <property type="match status" value="1"/>
</dbReference>
<dbReference type="EMBL" id="MUKV01000035">
    <property type="protein sequence ID" value="OQS34010.1"/>
    <property type="molecule type" value="Genomic_DNA"/>
</dbReference>
<dbReference type="InterPro" id="IPR020945">
    <property type="entry name" value="DMSO/NO3_reduct_chaperone"/>
</dbReference>
<protein>
    <submittedName>
        <fullName evidence="2">Nitrate reductase molybdenum cofactor assembly chaperone</fullName>
    </submittedName>
</protein>
<dbReference type="Proteomes" id="UP000192721">
    <property type="component" value="Unassembled WGS sequence"/>
</dbReference>
<dbReference type="Gene3D" id="1.10.3480.10">
    <property type="entry name" value="TorD-like"/>
    <property type="match status" value="1"/>
</dbReference>
<dbReference type="GO" id="GO:0051131">
    <property type="term" value="P:chaperone-mediated protein complex assembly"/>
    <property type="evidence" value="ECO:0007669"/>
    <property type="project" value="InterPro"/>
</dbReference>
<evidence type="ECO:0000256" key="1">
    <source>
        <dbReference type="ARBA" id="ARBA00023063"/>
    </source>
</evidence>
<keyword evidence="1" id="KW-0534">Nitrate assimilation</keyword>
<dbReference type="SUPFAM" id="SSF89155">
    <property type="entry name" value="TorD-like"/>
    <property type="match status" value="1"/>
</dbReference>
<accession>A0A1W0CGV1</accession>
<dbReference type="AlphaFoldDB" id="A0A1W0CGV1"/>
<dbReference type="GO" id="GO:0016530">
    <property type="term" value="F:metallochaperone activity"/>
    <property type="evidence" value="ECO:0007669"/>
    <property type="project" value="TreeGrafter"/>
</dbReference>
<comment type="caution">
    <text evidence="2">The sequence shown here is derived from an EMBL/GenBank/DDBJ whole genome shotgun (WGS) entry which is preliminary data.</text>
</comment>
<name>A0A1W0CGV1_9NEIS</name>